<evidence type="ECO:0000313" key="9">
    <source>
        <dbReference type="Proteomes" id="UP000231292"/>
    </source>
</evidence>
<dbReference type="InterPro" id="IPR028939">
    <property type="entry name" value="P5C_Rdtase_cat_N"/>
</dbReference>
<protein>
    <recommendedName>
        <fullName evidence="4">Pyrroline-5-carboxylate reductase</fullName>
        <shortName evidence="4">P5C reductase</shortName>
        <shortName evidence="4">P5CR</shortName>
        <ecNumber evidence="4">1.5.1.2</ecNumber>
    </recommendedName>
    <alternativeName>
        <fullName evidence="4">PCA reductase</fullName>
    </alternativeName>
</protein>
<accession>A0A2G9YL34</accession>
<dbReference type="PIRSF" id="PIRSF000193">
    <property type="entry name" value="Pyrrol-5-carb_rd"/>
    <property type="match status" value="1"/>
</dbReference>
<keyword evidence="4" id="KW-0963">Cytoplasm</keyword>
<evidence type="ECO:0000256" key="2">
    <source>
        <dbReference type="ARBA" id="ARBA00022857"/>
    </source>
</evidence>
<comment type="caution">
    <text evidence="8">The sequence shown here is derived from an EMBL/GenBank/DDBJ whole genome shotgun (WGS) entry which is preliminary data.</text>
</comment>
<dbReference type="GO" id="GO:0005737">
    <property type="term" value="C:cytoplasm"/>
    <property type="evidence" value="ECO:0007669"/>
    <property type="project" value="UniProtKB-SubCell"/>
</dbReference>
<evidence type="ECO:0000313" key="8">
    <source>
        <dbReference type="EMBL" id="PIP19423.1"/>
    </source>
</evidence>
<dbReference type="Gene3D" id="3.40.50.720">
    <property type="entry name" value="NAD(P)-binding Rossmann-like Domain"/>
    <property type="match status" value="1"/>
</dbReference>
<proteinExistence type="inferred from homology"/>
<dbReference type="PANTHER" id="PTHR11645">
    <property type="entry name" value="PYRROLINE-5-CARBOXYLATE REDUCTASE"/>
    <property type="match status" value="1"/>
</dbReference>
<dbReference type="SUPFAM" id="SSF51735">
    <property type="entry name" value="NAD(P)-binding Rossmann-fold domains"/>
    <property type="match status" value="1"/>
</dbReference>
<dbReference type="AlphaFoldDB" id="A0A2G9YL34"/>
<evidence type="ECO:0000256" key="1">
    <source>
        <dbReference type="ARBA" id="ARBA00005525"/>
    </source>
</evidence>
<dbReference type="GO" id="GO:0055129">
    <property type="term" value="P:L-proline biosynthetic process"/>
    <property type="evidence" value="ECO:0007669"/>
    <property type="project" value="UniProtKB-UniRule"/>
</dbReference>
<name>A0A2G9YL34_9BACT</name>
<dbReference type="SUPFAM" id="SSF48179">
    <property type="entry name" value="6-phosphogluconate dehydrogenase C-terminal domain-like"/>
    <property type="match status" value="1"/>
</dbReference>
<feature type="domain" description="Pyrroline-5-carboxylate reductase catalytic N-terminal" evidence="6">
    <location>
        <begin position="7"/>
        <end position="96"/>
    </location>
</feature>
<dbReference type="EMBL" id="PCRK01000067">
    <property type="protein sequence ID" value="PIP19423.1"/>
    <property type="molecule type" value="Genomic_DNA"/>
</dbReference>
<comment type="catalytic activity">
    <reaction evidence="4">
        <text>L-proline + NADP(+) = (S)-1-pyrroline-5-carboxylate + NADPH + 2 H(+)</text>
        <dbReference type="Rhea" id="RHEA:14109"/>
        <dbReference type="ChEBI" id="CHEBI:15378"/>
        <dbReference type="ChEBI" id="CHEBI:17388"/>
        <dbReference type="ChEBI" id="CHEBI:57783"/>
        <dbReference type="ChEBI" id="CHEBI:58349"/>
        <dbReference type="ChEBI" id="CHEBI:60039"/>
        <dbReference type="EC" id="1.5.1.2"/>
    </reaction>
</comment>
<dbReference type="InterPro" id="IPR036291">
    <property type="entry name" value="NAD(P)-bd_dom_sf"/>
</dbReference>
<keyword evidence="4" id="KW-0641">Proline biosynthesis</keyword>
<evidence type="ECO:0000259" key="6">
    <source>
        <dbReference type="Pfam" id="PF03807"/>
    </source>
</evidence>
<comment type="subcellular location">
    <subcellularLocation>
        <location evidence="4">Cytoplasm</location>
    </subcellularLocation>
</comment>
<feature type="domain" description="Pyrroline-5-carboxylate reductase dimerisation" evidence="7">
    <location>
        <begin position="197"/>
        <end position="278"/>
    </location>
</feature>
<reference evidence="8 9" key="1">
    <citation type="submission" date="2017-09" db="EMBL/GenBank/DDBJ databases">
        <title>Depth-based differentiation of microbial function through sediment-hosted aquifers and enrichment of novel symbionts in the deep terrestrial subsurface.</title>
        <authorList>
            <person name="Probst A.J."/>
            <person name="Ladd B."/>
            <person name="Jarett J.K."/>
            <person name="Geller-Mcgrath D.E."/>
            <person name="Sieber C.M."/>
            <person name="Emerson J.B."/>
            <person name="Anantharaman K."/>
            <person name="Thomas B.C."/>
            <person name="Malmstrom R."/>
            <person name="Stieglmeier M."/>
            <person name="Klingl A."/>
            <person name="Woyke T."/>
            <person name="Ryan C.M."/>
            <person name="Banfield J.F."/>
        </authorList>
    </citation>
    <scope>NUCLEOTIDE SEQUENCE [LARGE SCALE GENOMIC DNA]</scope>
    <source>
        <strain evidence="8">CG23_combo_of_CG06-09_8_20_14_all_41_10</strain>
    </source>
</reference>
<comment type="similarity">
    <text evidence="1 4">Belongs to the pyrroline-5-carboxylate reductase family.</text>
</comment>
<dbReference type="InterPro" id="IPR008927">
    <property type="entry name" value="6-PGluconate_DH-like_C_sf"/>
</dbReference>
<comment type="catalytic activity">
    <reaction evidence="4">
        <text>L-proline + NAD(+) = (S)-1-pyrroline-5-carboxylate + NADH + 2 H(+)</text>
        <dbReference type="Rhea" id="RHEA:14105"/>
        <dbReference type="ChEBI" id="CHEBI:15378"/>
        <dbReference type="ChEBI" id="CHEBI:17388"/>
        <dbReference type="ChEBI" id="CHEBI:57540"/>
        <dbReference type="ChEBI" id="CHEBI:57945"/>
        <dbReference type="ChEBI" id="CHEBI:60039"/>
        <dbReference type="EC" id="1.5.1.2"/>
    </reaction>
</comment>
<dbReference type="Pfam" id="PF03807">
    <property type="entry name" value="F420_oxidored"/>
    <property type="match status" value="1"/>
</dbReference>
<evidence type="ECO:0000256" key="3">
    <source>
        <dbReference type="ARBA" id="ARBA00023002"/>
    </source>
</evidence>
<keyword evidence="2 4" id="KW-0521">NADP</keyword>
<dbReference type="UniPathway" id="UPA00098">
    <property type="reaction ID" value="UER00361"/>
</dbReference>
<evidence type="ECO:0000256" key="5">
    <source>
        <dbReference type="PIRSR" id="PIRSR000193-1"/>
    </source>
</evidence>
<dbReference type="PANTHER" id="PTHR11645:SF0">
    <property type="entry name" value="PYRROLINE-5-CARBOXYLATE REDUCTASE 3"/>
    <property type="match status" value="1"/>
</dbReference>
<keyword evidence="4" id="KW-0028">Amino-acid biosynthesis</keyword>
<dbReference type="InterPro" id="IPR000304">
    <property type="entry name" value="Pyrroline-COOH_reductase"/>
</dbReference>
<dbReference type="Proteomes" id="UP000231292">
    <property type="component" value="Unassembled WGS sequence"/>
</dbReference>
<keyword evidence="3 4" id="KW-0560">Oxidoreductase</keyword>
<gene>
    <name evidence="4" type="primary">proC</name>
    <name evidence="8" type="ORF">COX41_03040</name>
</gene>
<comment type="function">
    <text evidence="4">Catalyzes the reduction of 1-pyrroline-5-carboxylate (PCA) to L-proline.</text>
</comment>
<feature type="binding site" evidence="5">
    <location>
        <begin position="68"/>
        <end position="71"/>
    </location>
    <ligand>
        <name>NADP(+)</name>
        <dbReference type="ChEBI" id="CHEBI:58349"/>
    </ligand>
</feature>
<feature type="binding site" evidence="5">
    <location>
        <begin position="11"/>
        <end position="16"/>
    </location>
    <ligand>
        <name>NADP(+)</name>
        <dbReference type="ChEBI" id="CHEBI:58349"/>
    </ligand>
</feature>
<evidence type="ECO:0000256" key="4">
    <source>
        <dbReference type="HAMAP-Rule" id="MF_01925"/>
    </source>
</evidence>
<dbReference type="Gene3D" id="1.10.3730.10">
    <property type="entry name" value="ProC C-terminal domain-like"/>
    <property type="match status" value="2"/>
</dbReference>
<dbReference type="InterPro" id="IPR029036">
    <property type="entry name" value="P5CR_dimer"/>
</dbReference>
<dbReference type="Pfam" id="PF14748">
    <property type="entry name" value="P5CR_dimer"/>
    <property type="match status" value="1"/>
</dbReference>
<dbReference type="EC" id="1.5.1.2" evidence="4"/>
<evidence type="ECO:0000259" key="7">
    <source>
        <dbReference type="Pfam" id="PF14748"/>
    </source>
</evidence>
<dbReference type="HAMAP" id="MF_01925">
    <property type="entry name" value="P5C_reductase"/>
    <property type="match status" value="1"/>
</dbReference>
<dbReference type="GO" id="GO:0004735">
    <property type="term" value="F:pyrroline-5-carboxylate reductase activity"/>
    <property type="evidence" value="ECO:0007669"/>
    <property type="project" value="UniProtKB-UniRule"/>
</dbReference>
<comment type="pathway">
    <text evidence="4">Amino-acid biosynthesis; L-proline biosynthesis; L-proline from L-glutamate 5-semialdehyde: step 1/1.</text>
</comment>
<organism evidence="8 9">
    <name type="scientific">Candidatus Sherwoodlollariibacterium unditelluris</name>
    <dbReference type="NCBI Taxonomy" id="1974757"/>
    <lineage>
        <taxon>Bacteria</taxon>
        <taxon>Pseudomonadati</taxon>
        <taxon>Candidatus Omnitrophota</taxon>
        <taxon>Candidatus Sherwoodlollariibacterium</taxon>
    </lineage>
</organism>
<sequence length="282" mass="30791">MIDIRHKVGIIGFGNMGSVIARELAVQPDEYEVWVFEKDKNKDVKAKDINVAKDIPDLILKVNTIILAVKPQDFAHVLKEMRGRILGKLIISIAAGVSTKHIEKALGDVRVIRVMPNIAAKIGESVSCLSKGSFANDDDFECAHEIFCYLGTARIIDESMMNAATAISGSGPGYIFYFIENSGMDFNNIPQADRHDMMRRLEKAAQALGFNTEDAAFLAANTTNASISLLKATRLPPQELRLQVTSKGGTTEAGLEVLRKGGSWEEAARAALKRAEELTKGN</sequence>